<dbReference type="Pfam" id="PF01266">
    <property type="entry name" value="DAO"/>
    <property type="match status" value="1"/>
</dbReference>
<dbReference type="Gene3D" id="3.50.50.60">
    <property type="entry name" value="FAD/NAD(P)-binding domain"/>
    <property type="match status" value="1"/>
</dbReference>
<protein>
    <submittedName>
        <fullName evidence="3">Glycine oxidase ThiO</fullName>
    </submittedName>
</protein>
<keyword evidence="1" id="KW-0560">Oxidoreductase</keyword>
<dbReference type="SUPFAM" id="SSF51905">
    <property type="entry name" value="FAD/NAD(P)-binding domain"/>
    <property type="match status" value="1"/>
</dbReference>
<organism evidence="3 4">
    <name type="scientific">Acinetobacter nectaris CIP 110549</name>
    <dbReference type="NCBI Taxonomy" id="1392540"/>
    <lineage>
        <taxon>Bacteria</taxon>
        <taxon>Pseudomonadati</taxon>
        <taxon>Pseudomonadota</taxon>
        <taxon>Gammaproteobacteria</taxon>
        <taxon>Moraxellales</taxon>
        <taxon>Moraxellaceae</taxon>
        <taxon>Acinetobacter</taxon>
    </lineage>
</organism>
<evidence type="ECO:0000313" key="4">
    <source>
        <dbReference type="Proteomes" id="UP000023785"/>
    </source>
</evidence>
<name>V2TD71_9GAMM</name>
<evidence type="ECO:0000256" key="1">
    <source>
        <dbReference type="ARBA" id="ARBA00023002"/>
    </source>
</evidence>
<gene>
    <name evidence="3" type="ORF">P256_01088</name>
</gene>
<dbReference type="AlphaFoldDB" id="V2TD71"/>
<keyword evidence="4" id="KW-1185">Reference proteome</keyword>
<reference evidence="3 4" key="1">
    <citation type="submission" date="2013-10" db="EMBL/GenBank/DDBJ databases">
        <title>The Genome Sequence of Acinetobacter nectaris CIP 110549.</title>
        <authorList>
            <consortium name="The Broad Institute Genomics Platform"/>
            <consortium name="The Broad Institute Genome Sequencing Center for Infectious Disease"/>
            <person name="Cerqueira G."/>
            <person name="Feldgarden M."/>
            <person name="Courvalin P."/>
            <person name="Grillot-Courvalin C."/>
            <person name="Clermont D."/>
            <person name="Rocha E."/>
            <person name="Yoon E.-J."/>
            <person name="Nemec A."/>
            <person name="Young S.K."/>
            <person name="Zeng Q."/>
            <person name="Gargeya S."/>
            <person name="Fitzgerald M."/>
            <person name="Abouelleil A."/>
            <person name="Alvarado L."/>
            <person name="Berlin A.M."/>
            <person name="Chapman S.B."/>
            <person name="Gainer-Dewar J."/>
            <person name="Goldberg J."/>
            <person name="Gnerre S."/>
            <person name="Griggs A."/>
            <person name="Gujja S."/>
            <person name="Hansen M."/>
            <person name="Howarth C."/>
            <person name="Imamovic A."/>
            <person name="Ireland A."/>
            <person name="Larimer J."/>
            <person name="McCowan C."/>
            <person name="Murphy C."/>
            <person name="Pearson M."/>
            <person name="Poon T.W."/>
            <person name="Priest M."/>
            <person name="Roberts A."/>
            <person name="Saif S."/>
            <person name="Shea T."/>
            <person name="Sykes S."/>
            <person name="Wortman J."/>
            <person name="Nusbaum C."/>
            <person name="Birren B."/>
        </authorList>
    </citation>
    <scope>NUCLEOTIDE SEQUENCE [LARGE SCALE GENOMIC DNA]</scope>
    <source>
        <strain evidence="3 4">CIP 110549</strain>
    </source>
</reference>
<dbReference type="InterPro" id="IPR036188">
    <property type="entry name" value="FAD/NAD-bd_sf"/>
</dbReference>
<dbReference type="Gene3D" id="3.30.9.10">
    <property type="entry name" value="D-Amino Acid Oxidase, subunit A, domain 2"/>
    <property type="match status" value="1"/>
</dbReference>
<dbReference type="STRING" id="1392540.P256_01088"/>
<dbReference type="eggNOG" id="COG0665">
    <property type="taxonomic scope" value="Bacteria"/>
</dbReference>
<dbReference type="InterPro" id="IPR006076">
    <property type="entry name" value="FAD-dep_OxRdtase"/>
</dbReference>
<dbReference type="Proteomes" id="UP000023785">
    <property type="component" value="Unassembled WGS sequence"/>
</dbReference>
<dbReference type="PANTHER" id="PTHR13847">
    <property type="entry name" value="SARCOSINE DEHYDROGENASE-RELATED"/>
    <property type="match status" value="1"/>
</dbReference>
<feature type="domain" description="FAD dependent oxidoreductase" evidence="2">
    <location>
        <begin position="3"/>
        <end position="345"/>
    </location>
</feature>
<dbReference type="EMBL" id="AYER01000003">
    <property type="protein sequence ID" value="ESK40633.1"/>
    <property type="molecule type" value="Genomic_DNA"/>
</dbReference>
<proteinExistence type="predicted"/>
<dbReference type="HOGENOM" id="CLU_007884_4_5_6"/>
<evidence type="ECO:0000313" key="3">
    <source>
        <dbReference type="EMBL" id="ESK40633.1"/>
    </source>
</evidence>
<evidence type="ECO:0000259" key="2">
    <source>
        <dbReference type="Pfam" id="PF01266"/>
    </source>
</evidence>
<comment type="caution">
    <text evidence="3">The sequence shown here is derived from an EMBL/GenBank/DDBJ whole genome shotgun (WGS) entry which is preliminary data.</text>
</comment>
<dbReference type="PANTHER" id="PTHR13847:SF289">
    <property type="entry name" value="GLYCINE OXIDASE"/>
    <property type="match status" value="1"/>
</dbReference>
<dbReference type="SUPFAM" id="SSF54373">
    <property type="entry name" value="FAD-linked reductases, C-terminal domain"/>
    <property type="match status" value="1"/>
</dbReference>
<sequence length="367" mass="41833">MNVAIIGAGINGLMSALELSEQGIQVHIYDQQQAGLEASWAGGGILSPMYPWRYPQAVNTLAKHAKYLYHQWNEKLFPITGIDFQIQQTGMLIFDHNDFAQGLAYAEKYNEPMQRCEKISQSKIKNINPRVSKNLQEAIFFPELSNIRNPRVLQSVIRYLQKQPNVQFHENIKISNLIPNKDEVHAIQDHNQNIYFHDHIVIATGAWSAEWSKQLNIQLPVYPIQGQMALFKTPPHWLPTMCMNKVMYLIPRQDGHIVCGSSMKDIGFNKDTCNDTQKNILAACFEMIPELQKFPLIKAWTGLRPSSPHGIPYIGQLPHLKNVWLNTGHFRNGLCMGAASAQLLRQHMLSQPLIEDPTPYSPNQLYI</sequence>
<dbReference type="RefSeq" id="WP_023272665.1">
    <property type="nucleotide sequence ID" value="NZ_KI530712.1"/>
</dbReference>
<dbReference type="GO" id="GO:0005737">
    <property type="term" value="C:cytoplasm"/>
    <property type="evidence" value="ECO:0007669"/>
    <property type="project" value="TreeGrafter"/>
</dbReference>
<dbReference type="GO" id="GO:0016491">
    <property type="term" value="F:oxidoreductase activity"/>
    <property type="evidence" value="ECO:0007669"/>
    <property type="project" value="UniProtKB-KW"/>
</dbReference>
<dbReference type="PATRIC" id="fig|1392540.3.peg.1054"/>
<dbReference type="OrthoDB" id="18526at2"/>
<accession>V2TD71</accession>